<evidence type="ECO:0000256" key="5">
    <source>
        <dbReference type="ARBA" id="ARBA00023136"/>
    </source>
</evidence>
<comment type="caution">
    <text evidence="6">The sequence shown here is derived from an EMBL/GenBank/DDBJ whole genome shotgun (WGS) entry which is preliminary data.</text>
</comment>
<proteinExistence type="inferred from homology"/>
<keyword evidence="7" id="KW-1185">Reference proteome</keyword>
<evidence type="ECO:0000256" key="1">
    <source>
        <dbReference type="ARBA" id="ARBA00004167"/>
    </source>
</evidence>
<gene>
    <name evidence="6" type="ORF">GCM10009765_72360</name>
</gene>
<protein>
    <submittedName>
        <fullName evidence="6">LemA family protein</fullName>
    </submittedName>
</protein>
<dbReference type="PANTHER" id="PTHR34478">
    <property type="entry name" value="PROTEIN LEMA"/>
    <property type="match status" value="1"/>
</dbReference>
<organism evidence="6 7">
    <name type="scientific">Fodinicola feengrottensis</name>
    <dbReference type="NCBI Taxonomy" id="435914"/>
    <lineage>
        <taxon>Bacteria</taxon>
        <taxon>Bacillati</taxon>
        <taxon>Actinomycetota</taxon>
        <taxon>Actinomycetes</taxon>
        <taxon>Mycobacteriales</taxon>
        <taxon>Fodinicola</taxon>
    </lineage>
</organism>
<name>A0ABN2IVS4_9ACTN</name>
<dbReference type="InterPro" id="IPR023353">
    <property type="entry name" value="LemA-like_dom_sf"/>
</dbReference>
<accession>A0ABN2IVS4</accession>
<evidence type="ECO:0000313" key="6">
    <source>
        <dbReference type="EMBL" id="GAA1712815.1"/>
    </source>
</evidence>
<reference evidence="6 7" key="1">
    <citation type="journal article" date="2019" name="Int. J. Syst. Evol. Microbiol.">
        <title>The Global Catalogue of Microorganisms (GCM) 10K type strain sequencing project: providing services to taxonomists for standard genome sequencing and annotation.</title>
        <authorList>
            <consortium name="The Broad Institute Genomics Platform"/>
            <consortium name="The Broad Institute Genome Sequencing Center for Infectious Disease"/>
            <person name="Wu L."/>
            <person name="Ma J."/>
        </authorList>
    </citation>
    <scope>NUCLEOTIDE SEQUENCE [LARGE SCALE GENOMIC DNA]</scope>
    <source>
        <strain evidence="6 7">JCM 14718</strain>
    </source>
</reference>
<keyword evidence="3" id="KW-0812">Transmembrane</keyword>
<keyword evidence="5" id="KW-0472">Membrane</keyword>
<dbReference type="Gene3D" id="1.20.1440.20">
    <property type="entry name" value="LemA-like domain"/>
    <property type="match status" value="1"/>
</dbReference>
<dbReference type="EMBL" id="BAAANY010000038">
    <property type="protein sequence ID" value="GAA1712815.1"/>
    <property type="molecule type" value="Genomic_DNA"/>
</dbReference>
<evidence type="ECO:0000256" key="4">
    <source>
        <dbReference type="ARBA" id="ARBA00022989"/>
    </source>
</evidence>
<evidence type="ECO:0000256" key="3">
    <source>
        <dbReference type="ARBA" id="ARBA00022692"/>
    </source>
</evidence>
<comment type="subcellular location">
    <subcellularLocation>
        <location evidence="1">Membrane</location>
        <topology evidence="1">Single-pass membrane protein</topology>
    </subcellularLocation>
</comment>
<sequence length="184" mass="20130">MIPLIVLCVFAFVVVLLLVLVIRTFNTVARLRNATDNAWAQIDVQLTRRHDLIPNLVETVKGYAAHERQTLEAVIAARSAAISAQGPTQQAQAETALSGTLKSLLSLTESYPELRANTAFATVQRELAAAENRIAYARQYYNDAVLAYNNAITTFPTNILAGNAPAKFYFGTSGDERGNVQVKF</sequence>
<dbReference type="InterPro" id="IPR007156">
    <property type="entry name" value="MamQ_LemA"/>
</dbReference>
<keyword evidence="4" id="KW-1133">Transmembrane helix</keyword>
<comment type="similarity">
    <text evidence="2">Belongs to the LemA family.</text>
</comment>
<dbReference type="Pfam" id="PF04011">
    <property type="entry name" value="LemA"/>
    <property type="match status" value="1"/>
</dbReference>
<dbReference type="PANTHER" id="PTHR34478:SF1">
    <property type="entry name" value="PROTEIN LEMA"/>
    <property type="match status" value="1"/>
</dbReference>
<dbReference type="RefSeq" id="WP_344314627.1">
    <property type="nucleotide sequence ID" value="NZ_BAAANY010000038.1"/>
</dbReference>
<evidence type="ECO:0000256" key="2">
    <source>
        <dbReference type="ARBA" id="ARBA00008854"/>
    </source>
</evidence>
<dbReference type="SUPFAM" id="SSF140478">
    <property type="entry name" value="LemA-like"/>
    <property type="match status" value="1"/>
</dbReference>
<evidence type="ECO:0000313" key="7">
    <source>
        <dbReference type="Proteomes" id="UP001500618"/>
    </source>
</evidence>
<dbReference type="Proteomes" id="UP001500618">
    <property type="component" value="Unassembled WGS sequence"/>
</dbReference>